<comment type="caution">
    <text evidence="2">The sequence shown here is derived from an EMBL/GenBank/DDBJ whole genome shotgun (WGS) entry which is preliminary data.</text>
</comment>
<keyword evidence="1" id="KW-0472">Membrane</keyword>
<gene>
    <name evidence="2" type="ORF">EKO27_g4300</name>
</gene>
<evidence type="ECO:0000313" key="2">
    <source>
        <dbReference type="EMBL" id="RWA10805.1"/>
    </source>
</evidence>
<evidence type="ECO:0000256" key="1">
    <source>
        <dbReference type="SAM" id="Phobius"/>
    </source>
</evidence>
<reference evidence="2 3" key="1">
    <citation type="submission" date="2018-12" db="EMBL/GenBank/DDBJ databases">
        <title>Draft genome sequence of Xylaria grammica IHI A82.</title>
        <authorList>
            <person name="Buettner E."/>
            <person name="Kellner H."/>
        </authorList>
    </citation>
    <scope>NUCLEOTIDE SEQUENCE [LARGE SCALE GENOMIC DNA]</scope>
    <source>
        <strain evidence="2 3">IHI A82</strain>
    </source>
</reference>
<keyword evidence="1" id="KW-1133">Transmembrane helix</keyword>
<dbReference type="Proteomes" id="UP000286045">
    <property type="component" value="Unassembled WGS sequence"/>
</dbReference>
<name>A0A439D8R5_9PEZI</name>
<proteinExistence type="predicted"/>
<organism evidence="2 3">
    <name type="scientific">Xylaria grammica</name>
    <dbReference type="NCBI Taxonomy" id="363999"/>
    <lineage>
        <taxon>Eukaryota</taxon>
        <taxon>Fungi</taxon>
        <taxon>Dikarya</taxon>
        <taxon>Ascomycota</taxon>
        <taxon>Pezizomycotina</taxon>
        <taxon>Sordariomycetes</taxon>
        <taxon>Xylariomycetidae</taxon>
        <taxon>Xylariales</taxon>
        <taxon>Xylariaceae</taxon>
        <taxon>Xylaria</taxon>
    </lineage>
</organism>
<evidence type="ECO:0000313" key="3">
    <source>
        <dbReference type="Proteomes" id="UP000286045"/>
    </source>
</evidence>
<protein>
    <submittedName>
        <fullName evidence="2">Uncharacterized protein</fullName>
    </submittedName>
</protein>
<accession>A0A439D8R5</accession>
<keyword evidence="1" id="KW-0812">Transmembrane</keyword>
<feature type="transmembrane region" description="Helical" evidence="1">
    <location>
        <begin position="389"/>
        <end position="411"/>
    </location>
</feature>
<dbReference type="EMBL" id="RYZI01000100">
    <property type="protein sequence ID" value="RWA10805.1"/>
    <property type="molecule type" value="Genomic_DNA"/>
</dbReference>
<feature type="transmembrane region" description="Helical" evidence="1">
    <location>
        <begin position="12"/>
        <end position="35"/>
    </location>
</feature>
<keyword evidence="3" id="KW-1185">Reference proteome</keyword>
<dbReference type="STRING" id="363999.A0A439D8R5"/>
<dbReference type="AlphaFoldDB" id="A0A439D8R5"/>
<sequence>MYRFSYTPKREYSYKWLTPLVVVGGIIAIAIVLFVNITTQSYELVATTVNDINAAQARYLQPNGLLKFLRHNSGEMSCDNVTLPVNSEVFTKNYALPYTIRSVWQQYADGTKENQNALTYREHALNDCNVTSVGITVNGKYSQSPLITARSRVGLVIDTQVTCAIEVDTRGNQKTCFNLESTYNLIDDDIPRFLLKNEKTSPSLFWGQSLLSLYYLVTSHAYYNASRGRPWGDPALQGKPWGDPGSNTYSAYINLTRQSTTSVGGLEEVLSDDFFYIYCTTEDNVCRNNTIPLLSKGGGTGKNITVPNMLADTNLLANLTSNVTNEVNAWLALQDSPDHGSTMKFDTSLANTSFDPFTTPVPALGVNTSYFSVNYICQVPMLKPLGTRFIAILSSSLVLLHTIWKIFWFVFDLIVQSRLQQQANHVVGVHTAGDTSLEDLEEKAGQKANNYIQVNQAERHLD</sequence>